<reference evidence="2 3" key="1">
    <citation type="submission" date="2019-03" db="EMBL/GenBank/DDBJ databases">
        <title>Single cell metagenomics reveals metabolic interactions within the superorganism composed of flagellate Streblomastix strix and complex community of Bacteroidetes bacteria on its surface.</title>
        <authorList>
            <person name="Treitli S.C."/>
            <person name="Kolisko M."/>
            <person name="Husnik F."/>
            <person name="Keeling P."/>
            <person name="Hampl V."/>
        </authorList>
    </citation>
    <scope>NUCLEOTIDE SEQUENCE [LARGE SCALE GENOMIC DNA]</scope>
    <source>
        <strain evidence="2">ST1C</strain>
    </source>
</reference>
<proteinExistence type="predicted"/>
<feature type="region of interest" description="Disordered" evidence="1">
    <location>
        <begin position="82"/>
        <end position="105"/>
    </location>
</feature>
<name>A0A5J4U3A8_9EUKA</name>
<dbReference type="AlphaFoldDB" id="A0A5J4U3A8"/>
<evidence type="ECO:0000313" key="2">
    <source>
        <dbReference type="EMBL" id="KAA6364864.1"/>
    </source>
</evidence>
<gene>
    <name evidence="2" type="ORF">EZS28_039610</name>
</gene>
<evidence type="ECO:0000313" key="3">
    <source>
        <dbReference type="Proteomes" id="UP000324800"/>
    </source>
</evidence>
<sequence length="105" mass="12049">MNKYGQIHHIGDEIDGNKSFVKDGTITMELNMDSSPRTLTFFNQGKEQKNYVKGLPPAIRLWAYFLAVGAIFEVTQFERLDSPTAKHGPKSVGWRWGEQWDDPDF</sequence>
<comment type="caution">
    <text evidence="2">The sequence shown here is derived from an EMBL/GenBank/DDBJ whole genome shotgun (WGS) entry which is preliminary data.</text>
</comment>
<dbReference type="EMBL" id="SNRW01021134">
    <property type="protein sequence ID" value="KAA6364864.1"/>
    <property type="molecule type" value="Genomic_DNA"/>
</dbReference>
<protein>
    <submittedName>
        <fullName evidence="2">Uncharacterized protein</fullName>
    </submittedName>
</protein>
<accession>A0A5J4U3A8</accession>
<dbReference type="Proteomes" id="UP000324800">
    <property type="component" value="Unassembled WGS sequence"/>
</dbReference>
<organism evidence="2 3">
    <name type="scientific">Streblomastix strix</name>
    <dbReference type="NCBI Taxonomy" id="222440"/>
    <lineage>
        <taxon>Eukaryota</taxon>
        <taxon>Metamonada</taxon>
        <taxon>Preaxostyla</taxon>
        <taxon>Oxymonadida</taxon>
        <taxon>Streblomastigidae</taxon>
        <taxon>Streblomastix</taxon>
    </lineage>
</organism>
<evidence type="ECO:0000256" key="1">
    <source>
        <dbReference type="SAM" id="MobiDB-lite"/>
    </source>
</evidence>